<dbReference type="SUPFAM" id="SSF52200">
    <property type="entry name" value="Toll/Interleukin receptor TIR domain"/>
    <property type="match status" value="1"/>
</dbReference>
<dbReference type="RefSeq" id="WP_238752135.1">
    <property type="nucleotide sequence ID" value="NZ_CAKLPZ010000005.1"/>
</dbReference>
<organism evidence="2 3">
    <name type="scientific">Neolewinella maritima</name>
    <dbReference type="NCBI Taxonomy" id="1383882"/>
    <lineage>
        <taxon>Bacteria</taxon>
        <taxon>Pseudomonadati</taxon>
        <taxon>Bacteroidota</taxon>
        <taxon>Saprospiria</taxon>
        <taxon>Saprospirales</taxon>
        <taxon>Lewinellaceae</taxon>
        <taxon>Neolewinella</taxon>
    </lineage>
</organism>
<comment type="caution">
    <text evidence="2">The sequence shown here is derived from an EMBL/GenBank/DDBJ whole genome shotgun (WGS) entry which is preliminary data.</text>
</comment>
<proteinExistence type="predicted"/>
<dbReference type="Pfam" id="PF13676">
    <property type="entry name" value="TIR_2"/>
    <property type="match status" value="1"/>
</dbReference>
<name>A0ABN8F5P9_9BACT</name>
<dbReference type="SMART" id="SM00255">
    <property type="entry name" value="TIR"/>
    <property type="match status" value="1"/>
</dbReference>
<dbReference type="Pfam" id="PF08980">
    <property type="entry name" value="DUF1883"/>
    <property type="match status" value="1"/>
</dbReference>
<dbReference type="InterPro" id="IPR035897">
    <property type="entry name" value="Toll_tir_struct_dom_sf"/>
</dbReference>
<dbReference type="SUPFAM" id="SSF141099">
    <property type="entry name" value="Atu1913-like"/>
    <property type="match status" value="1"/>
</dbReference>
<evidence type="ECO:0000313" key="3">
    <source>
        <dbReference type="Proteomes" id="UP000837803"/>
    </source>
</evidence>
<accession>A0ABN8F5P9</accession>
<dbReference type="InterPro" id="IPR000157">
    <property type="entry name" value="TIR_dom"/>
</dbReference>
<protein>
    <recommendedName>
        <fullName evidence="1">TIR domain-containing protein</fullName>
    </recommendedName>
</protein>
<sequence>MKFQQYKLGQQSRGAIVEITLQGSAANVRLMDSHNLSQFKRGKAHRYTGGLAKRSPVRLVIPSTGQWHVTVDMDGMRGTVRSSVRMLPGALPTLRQSNSPLSTLVRDKDEFTGIGSSSPEYDVFVSHASEDKNDVVRALVLALQAQGLSVWYDELVMQIGDSLRRSIDAGLSRSRFGIVVISPAFIAKPWTNYELDGIVSNSISGKQRMLPIWHNVGREEVLSFSPSLADKLARSTSNVSIEDIAIEIAGVVKPNDGFGTAAA</sequence>
<dbReference type="Gene3D" id="4.10.1210.10">
    <property type="entry name" value="Atu1913-like"/>
    <property type="match status" value="1"/>
</dbReference>
<evidence type="ECO:0000313" key="2">
    <source>
        <dbReference type="EMBL" id="CAH1002258.1"/>
    </source>
</evidence>
<reference evidence="2" key="1">
    <citation type="submission" date="2021-12" db="EMBL/GenBank/DDBJ databases">
        <authorList>
            <person name="Rodrigo-Torres L."/>
            <person name="Arahal R. D."/>
            <person name="Lucena T."/>
        </authorList>
    </citation>
    <scope>NUCLEOTIDE SEQUENCE</scope>
    <source>
        <strain evidence="2">CECT 8419</strain>
    </source>
</reference>
<keyword evidence="3" id="KW-1185">Reference proteome</keyword>
<dbReference type="EMBL" id="CAKLPZ010000005">
    <property type="protein sequence ID" value="CAH1002258.1"/>
    <property type="molecule type" value="Genomic_DNA"/>
</dbReference>
<dbReference type="PROSITE" id="PS50104">
    <property type="entry name" value="TIR"/>
    <property type="match status" value="1"/>
</dbReference>
<dbReference type="Proteomes" id="UP000837803">
    <property type="component" value="Unassembled WGS sequence"/>
</dbReference>
<feature type="domain" description="TIR" evidence="1">
    <location>
        <begin position="119"/>
        <end position="252"/>
    </location>
</feature>
<evidence type="ECO:0000259" key="1">
    <source>
        <dbReference type="PROSITE" id="PS50104"/>
    </source>
</evidence>
<dbReference type="InterPro" id="IPR015073">
    <property type="entry name" value="DUF1883"/>
</dbReference>
<dbReference type="Gene3D" id="3.40.50.10140">
    <property type="entry name" value="Toll/interleukin-1 receptor homology (TIR) domain"/>
    <property type="match status" value="1"/>
</dbReference>
<dbReference type="InterPro" id="IPR036488">
    <property type="entry name" value="DUF1883-like_sf"/>
</dbReference>
<gene>
    <name evidence="2" type="ORF">LEM8419_03177</name>
</gene>